<sequence>MSLILHGLVLACMLGFGALLARQGAVLPGGAVVVSLVDVGSTAVGQTGLSQQAASAAAEGEDSPSGQNPGQHAAPSVRSEPDAAVAVKRTEVKPEPAEKAERYAVRKSVVIPRLEHQQQVGRQAPIQQDLPARQADAATAAGGDSGKSAAGSGAGAAGQATSSAQGQGNSPPQVMPWNAAGGPAFMRQGPLHYPRAAQRRNLEGKAVVEAYLDMQGKLVRARVLQADHQDFADAALACIQASSFRPAQREGRAIPCVVRIPMLFVLKGM</sequence>
<keyword evidence="7" id="KW-0653">Protein transport</keyword>
<comment type="subcellular location">
    <subcellularLocation>
        <location evidence="1">Cell inner membrane</location>
        <topology evidence="1">Single-pass membrane protein</topology>
        <orientation evidence="1">Periplasmic side</orientation>
    </subcellularLocation>
</comment>
<gene>
    <name evidence="12" type="ORF">DDIC_06470</name>
</gene>
<evidence type="ECO:0000256" key="4">
    <source>
        <dbReference type="ARBA" id="ARBA00022475"/>
    </source>
</evidence>
<dbReference type="PANTHER" id="PTHR33446:SF2">
    <property type="entry name" value="PROTEIN TONB"/>
    <property type="match status" value="1"/>
</dbReference>
<dbReference type="RefSeq" id="WP_136399683.1">
    <property type="nucleotide sequence ID" value="NZ_CP036295.1"/>
</dbReference>
<evidence type="ECO:0000256" key="5">
    <source>
        <dbReference type="ARBA" id="ARBA00022519"/>
    </source>
</evidence>
<dbReference type="GO" id="GO:0055085">
    <property type="term" value="P:transmembrane transport"/>
    <property type="evidence" value="ECO:0007669"/>
    <property type="project" value="InterPro"/>
</dbReference>
<dbReference type="SUPFAM" id="SSF74653">
    <property type="entry name" value="TolA/TonB C-terminal domain"/>
    <property type="match status" value="1"/>
</dbReference>
<dbReference type="GO" id="GO:0031992">
    <property type="term" value="F:energy transducer activity"/>
    <property type="evidence" value="ECO:0007669"/>
    <property type="project" value="TreeGrafter"/>
</dbReference>
<evidence type="ECO:0000313" key="13">
    <source>
        <dbReference type="Proteomes" id="UP000297065"/>
    </source>
</evidence>
<dbReference type="InterPro" id="IPR037682">
    <property type="entry name" value="TonB_C"/>
</dbReference>
<keyword evidence="3" id="KW-0813">Transport</keyword>
<feature type="region of interest" description="Disordered" evidence="10">
    <location>
        <begin position="116"/>
        <end position="177"/>
    </location>
</feature>
<keyword evidence="6" id="KW-0812">Transmembrane</keyword>
<evidence type="ECO:0000256" key="9">
    <source>
        <dbReference type="ARBA" id="ARBA00023136"/>
    </source>
</evidence>
<evidence type="ECO:0000256" key="2">
    <source>
        <dbReference type="ARBA" id="ARBA00006555"/>
    </source>
</evidence>
<dbReference type="PROSITE" id="PS52015">
    <property type="entry name" value="TONB_CTD"/>
    <property type="match status" value="1"/>
</dbReference>
<dbReference type="AlphaFoldDB" id="A0A4P7UH59"/>
<evidence type="ECO:0000256" key="7">
    <source>
        <dbReference type="ARBA" id="ARBA00022927"/>
    </source>
</evidence>
<keyword evidence="8" id="KW-1133">Transmembrane helix</keyword>
<dbReference type="InterPro" id="IPR051045">
    <property type="entry name" value="TonB-dependent_transducer"/>
</dbReference>
<proteinExistence type="inferred from homology"/>
<keyword evidence="5" id="KW-0997">Cell inner membrane</keyword>
<evidence type="ECO:0000256" key="3">
    <source>
        <dbReference type="ARBA" id="ARBA00022448"/>
    </source>
</evidence>
<dbReference type="NCBIfam" id="TIGR01352">
    <property type="entry name" value="tonB_Cterm"/>
    <property type="match status" value="1"/>
</dbReference>
<feature type="compositionally biased region" description="Low complexity" evidence="10">
    <location>
        <begin position="134"/>
        <end position="168"/>
    </location>
</feature>
<name>A0A4P7UH59_DESDE</name>
<keyword evidence="9" id="KW-0472">Membrane</keyword>
<feature type="compositionally biased region" description="Basic and acidic residues" evidence="10">
    <location>
        <begin position="88"/>
        <end position="101"/>
    </location>
</feature>
<keyword evidence="4" id="KW-1003">Cell membrane</keyword>
<feature type="region of interest" description="Disordered" evidence="10">
    <location>
        <begin position="51"/>
        <end position="101"/>
    </location>
</feature>
<dbReference type="Gene3D" id="3.30.1150.10">
    <property type="match status" value="1"/>
</dbReference>
<evidence type="ECO:0000259" key="11">
    <source>
        <dbReference type="PROSITE" id="PS52015"/>
    </source>
</evidence>
<dbReference type="EMBL" id="CP036295">
    <property type="protein sequence ID" value="QCC85526.1"/>
    <property type="molecule type" value="Genomic_DNA"/>
</dbReference>
<protein>
    <submittedName>
        <fullName evidence="12">Energy transducer TonB</fullName>
    </submittedName>
</protein>
<evidence type="ECO:0000256" key="1">
    <source>
        <dbReference type="ARBA" id="ARBA00004383"/>
    </source>
</evidence>
<dbReference type="GO" id="GO:0098797">
    <property type="term" value="C:plasma membrane protein complex"/>
    <property type="evidence" value="ECO:0007669"/>
    <property type="project" value="TreeGrafter"/>
</dbReference>
<dbReference type="GO" id="GO:0015031">
    <property type="term" value="P:protein transport"/>
    <property type="evidence" value="ECO:0007669"/>
    <property type="project" value="UniProtKB-KW"/>
</dbReference>
<dbReference type="Proteomes" id="UP000297065">
    <property type="component" value="Chromosome"/>
</dbReference>
<feature type="domain" description="TonB C-terminal" evidence="11">
    <location>
        <begin position="178"/>
        <end position="269"/>
    </location>
</feature>
<evidence type="ECO:0000313" key="12">
    <source>
        <dbReference type="EMBL" id="QCC85526.1"/>
    </source>
</evidence>
<evidence type="ECO:0000256" key="10">
    <source>
        <dbReference type="SAM" id="MobiDB-lite"/>
    </source>
</evidence>
<reference evidence="12 13" key="1">
    <citation type="submission" date="2019-02" db="EMBL/GenBank/DDBJ databases">
        <title>Complete Genome Sequence of Desulfovibrio desulfuricans IC1, a Sulfonate Utilizing Anaerobe.</title>
        <authorList>
            <person name="Day L.A."/>
            <person name="De Leon K.B."/>
            <person name="Wall J.D."/>
        </authorList>
    </citation>
    <scope>NUCLEOTIDE SEQUENCE [LARGE SCALE GENOMIC DNA]</scope>
    <source>
        <strain evidence="12 13">IC1</strain>
    </source>
</reference>
<dbReference type="Pfam" id="PF03544">
    <property type="entry name" value="TonB_C"/>
    <property type="match status" value="1"/>
</dbReference>
<evidence type="ECO:0000256" key="6">
    <source>
        <dbReference type="ARBA" id="ARBA00022692"/>
    </source>
</evidence>
<accession>A0A4P7UH59</accession>
<dbReference type="InterPro" id="IPR006260">
    <property type="entry name" value="TonB/TolA_C"/>
</dbReference>
<dbReference type="OrthoDB" id="9810145at2"/>
<dbReference type="PANTHER" id="PTHR33446">
    <property type="entry name" value="PROTEIN TONB-RELATED"/>
    <property type="match status" value="1"/>
</dbReference>
<evidence type="ECO:0000256" key="8">
    <source>
        <dbReference type="ARBA" id="ARBA00022989"/>
    </source>
</evidence>
<comment type="similarity">
    <text evidence="2">Belongs to the TonB family.</text>
</comment>
<organism evidence="12 13">
    <name type="scientific">Desulfovibrio desulfuricans</name>
    <dbReference type="NCBI Taxonomy" id="876"/>
    <lineage>
        <taxon>Bacteria</taxon>
        <taxon>Pseudomonadati</taxon>
        <taxon>Thermodesulfobacteriota</taxon>
        <taxon>Desulfovibrionia</taxon>
        <taxon>Desulfovibrionales</taxon>
        <taxon>Desulfovibrionaceae</taxon>
        <taxon>Desulfovibrio</taxon>
    </lineage>
</organism>